<keyword evidence="1" id="KW-1133">Transmembrane helix</keyword>
<name>A0AAD3TE72_NEPGR</name>
<keyword evidence="1" id="KW-0472">Membrane</keyword>
<keyword evidence="3" id="KW-1185">Reference proteome</keyword>
<protein>
    <submittedName>
        <fullName evidence="2">Uncharacterized protein</fullName>
    </submittedName>
</protein>
<feature type="transmembrane region" description="Helical" evidence="1">
    <location>
        <begin position="54"/>
        <end position="75"/>
    </location>
</feature>
<organism evidence="2 3">
    <name type="scientific">Nepenthes gracilis</name>
    <name type="common">Slender pitcher plant</name>
    <dbReference type="NCBI Taxonomy" id="150966"/>
    <lineage>
        <taxon>Eukaryota</taxon>
        <taxon>Viridiplantae</taxon>
        <taxon>Streptophyta</taxon>
        <taxon>Embryophyta</taxon>
        <taxon>Tracheophyta</taxon>
        <taxon>Spermatophyta</taxon>
        <taxon>Magnoliopsida</taxon>
        <taxon>eudicotyledons</taxon>
        <taxon>Gunneridae</taxon>
        <taxon>Pentapetalae</taxon>
        <taxon>Caryophyllales</taxon>
        <taxon>Nepenthaceae</taxon>
        <taxon>Nepenthes</taxon>
    </lineage>
</organism>
<dbReference type="EMBL" id="BSYO01000032">
    <property type="protein sequence ID" value="GMH27261.1"/>
    <property type="molecule type" value="Genomic_DNA"/>
</dbReference>
<proteinExistence type="predicted"/>
<dbReference type="Proteomes" id="UP001279734">
    <property type="component" value="Unassembled WGS sequence"/>
</dbReference>
<keyword evidence="1" id="KW-0812">Transmembrane</keyword>
<comment type="caution">
    <text evidence="2">The sequence shown here is derived from an EMBL/GenBank/DDBJ whole genome shotgun (WGS) entry which is preliminary data.</text>
</comment>
<feature type="transmembrane region" description="Helical" evidence="1">
    <location>
        <begin position="87"/>
        <end position="108"/>
    </location>
</feature>
<dbReference type="PANTHER" id="PTHR33659:SF11">
    <property type="entry name" value="TRANSMEMBRANE PROTEIN"/>
    <property type="match status" value="1"/>
</dbReference>
<accession>A0AAD3TE72</accession>
<dbReference type="AlphaFoldDB" id="A0AAD3TE72"/>
<evidence type="ECO:0000313" key="3">
    <source>
        <dbReference type="Proteomes" id="UP001279734"/>
    </source>
</evidence>
<dbReference type="PANTHER" id="PTHR33659">
    <property type="entry name" value="PROTEIN, PUTATIVE-RELATED-RELATED"/>
    <property type="match status" value="1"/>
</dbReference>
<gene>
    <name evidence="2" type="ORF">Nepgr_029104</name>
</gene>
<sequence length="110" mass="11513">MRSSSAINDHFGTENSPARLFFSPNSESLNLSCRVNFTLLQSIQIQTDMAQSKAASIIFVIAVFSSVAISAVSAQDSPAPAPNGAPFSMPISATVIMSSLALSLAAILKH</sequence>
<evidence type="ECO:0000313" key="2">
    <source>
        <dbReference type="EMBL" id="GMH27261.1"/>
    </source>
</evidence>
<evidence type="ECO:0000256" key="1">
    <source>
        <dbReference type="SAM" id="Phobius"/>
    </source>
</evidence>
<reference evidence="2" key="1">
    <citation type="submission" date="2023-05" db="EMBL/GenBank/DDBJ databases">
        <title>Nepenthes gracilis genome sequencing.</title>
        <authorList>
            <person name="Fukushima K."/>
        </authorList>
    </citation>
    <scope>NUCLEOTIDE SEQUENCE</scope>
    <source>
        <strain evidence="2">SING2019-196</strain>
    </source>
</reference>